<protein>
    <submittedName>
        <fullName evidence="2">Type III restriction enzyme, res subunit</fullName>
    </submittedName>
</protein>
<dbReference type="PANTHER" id="PTHR47396:SF1">
    <property type="entry name" value="ATP-DEPENDENT HELICASE IRC3-RELATED"/>
    <property type="match status" value="1"/>
</dbReference>
<dbReference type="GO" id="GO:0016787">
    <property type="term" value="F:hydrolase activity"/>
    <property type="evidence" value="ECO:0007669"/>
    <property type="project" value="InterPro"/>
</dbReference>
<accession>A0A0D7KCP6</accession>
<comment type="caution">
    <text evidence="2">The sequence shown here is derived from an EMBL/GenBank/DDBJ whole genome shotgun (WGS) entry which is preliminary data.</text>
</comment>
<dbReference type="InterPro" id="IPR006935">
    <property type="entry name" value="Helicase/UvrB_N"/>
</dbReference>
<dbReference type="InterPro" id="IPR050742">
    <property type="entry name" value="Helicase_Restrict-Modif_Enz"/>
</dbReference>
<feature type="domain" description="Helicase/UvrB N-terminal" evidence="1">
    <location>
        <begin position="232"/>
        <end position="269"/>
    </location>
</feature>
<dbReference type="AlphaFoldDB" id="A0A0D7KCP6"/>
<dbReference type="Proteomes" id="UP000032566">
    <property type="component" value="Unassembled WGS sequence"/>
</dbReference>
<dbReference type="SUPFAM" id="SSF52540">
    <property type="entry name" value="P-loop containing nucleoside triphosphate hydrolases"/>
    <property type="match status" value="2"/>
</dbReference>
<evidence type="ECO:0000313" key="2">
    <source>
        <dbReference type="EMBL" id="KJA11702.1"/>
    </source>
</evidence>
<evidence type="ECO:0000313" key="3">
    <source>
        <dbReference type="Proteomes" id="UP000032566"/>
    </source>
</evidence>
<dbReference type="PATRIC" id="fig|80878.5.peg.67"/>
<dbReference type="OrthoDB" id="9804145at2"/>
<reference evidence="2 3" key="1">
    <citation type="submission" date="2014-12" db="EMBL/GenBank/DDBJ databases">
        <title>Isolation of bacteria from lake water.</title>
        <authorList>
            <person name="Sheng K.-Y."/>
            <person name="Chin P.-S."/>
            <person name="Chan K.-G."/>
            <person name="Tan G.S."/>
        </authorList>
    </citation>
    <scope>NUCLEOTIDE SEQUENCE [LARGE SCALE GENOMIC DNA]</scope>
    <source>
        <strain evidence="2 3">KY4</strain>
    </source>
</reference>
<dbReference type="PANTHER" id="PTHR47396">
    <property type="entry name" value="TYPE I RESTRICTION ENZYME ECOKI R PROTEIN"/>
    <property type="match status" value="1"/>
</dbReference>
<name>A0A0D7KCP6_9BURK</name>
<proteinExistence type="predicted"/>
<feature type="domain" description="Helicase/UvrB N-terminal" evidence="1">
    <location>
        <begin position="4"/>
        <end position="157"/>
    </location>
</feature>
<dbReference type="Pfam" id="PF04851">
    <property type="entry name" value="ResIII"/>
    <property type="match status" value="2"/>
</dbReference>
<dbReference type="InterPro" id="IPR027417">
    <property type="entry name" value="P-loop_NTPase"/>
</dbReference>
<dbReference type="STRING" id="80878.RP29_04290"/>
<keyword evidence="3" id="KW-1185">Reference proteome</keyword>
<dbReference type="GO" id="GO:0003677">
    <property type="term" value="F:DNA binding"/>
    <property type="evidence" value="ECO:0007669"/>
    <property type="project" value="InterPro"/>
</dbReference>
<dbReference type="EMBL" id="JXYQ01000010">
    <property type="protein sequence ID" value="KJA11702.1"/>
    <property type="molecule type" value="Genomic_DNA"/>
</dbReference>
<dbReference type="RefSeq" id="WP_044396185.1">
    <property type="nucleotide sequence ID" value="NZ_JXYQ01000010.1"/>
</dbReference>
<gene>
    <name evidence="2" type="ORF">RP29_04290</name>
</gene>
<dbReference type="GO" id="GO:0005524">
    <property type="term" value="F:ATP binding"/>
    <property type="evidence" value="ECO:0007669"/>
    <property type="project" value="InterPro"/>
</dbReference>
<evidence type="ECO:0000259" key="1">
    <source>
        <dbReference type="Pfam" id="PF04851"/>
    </source>
</evidence>
<dbReference type="GO" id="GO:0005829">
    <property type="term" value="C:cytosol"/>
    <property type="evidence" value="ECO:0007669"/>
    <property type="project" value="TreeGrafter"/>
</dbReference>
<sequence length="912" mass="99472">MTTLTLKSYQQSALDALAAYARAARIQGPAAAFAQHAGRAYNADAFGPDVPCVCLRIPTGGGKTVLAAHAVPLLAAEWRGTDAPVAVWLVPSDTIRTQTLKALQTSGHPYREALEAVYGLGLRVCSLDDVAQVPAPQWGRQAVVIVVATIQSFRIDDAGQRNVYSFTEAFEPHFKYALAQGKGTEGGRDLACLHALPDAVVTPEDVAQDPTGILAGFVGQPRWSLANWLALHRPIVIVDEAHNTKTDKSFKALQRLNPSCILELTATPIEARTNVLYHVSAQELAAENMIKLPIVLAEHPEGWPAAVFGAVQTQRKLEAEALKDEAEGHGYVRPIVLFQAQNVGDEMPPEALRSYLINELKLPEAQVVVATGTTRGLEDLDLAARDCPVRFIITVQALREGWDCPFAYVLCSLQKLSSATAVEQLLGRVLRMPYAQRRGREALNRAYAHVCAAEFSVAAHALADRLIHHMGFEALDVASMIAQPATLPLFGGDELEPNQPPVLMQKALIATNFEALQPTPELLALPGVQVKTIAGAPQVVVAGHIGQEAEALMLAQVRGPKKQEQLREQVAQHNALVAAQLAPAARGVPFAPLPTLAYREDAQAPLWPLEREAVLEAVELDLLTPQAVQLPGFHVAQESDVFEISLSAEARVTLRRTDVDQMAMDYGSSSISADDLVRWLDQSLFKQLHELTQSQRRAYLAAVVNDQLHRCGVPLVLLTQARFQLAQSITNHFGDLRDAAAKQQFRQLVLQAGSAGAWLVEPDWAHPHVFEPGRYPAPVLSRYAGRYQFGKHYFPVLADLKDGGEEFGCAQLLDRHPQVKHWVRNLDMAPCGFGLPTSRGRFYADFVAELVDGRVALLEYKGAHLQNDPYEIEKSQVGALWAQTSGGRAVFGWLTKQQDGKTLAQQLDAVLA</sequence>
<dbReference type="Gene3D" id="3.40.50.300">
    <property type="entry name" value="P-loop containing nucleotide triphosphate hydrolases"/>
    <property type="match status" value="2"/>
</dbReference>
<organism evidence="2 3">
    <name type="scientific">Acidovorax temperans</name>
    <dbReference type="NCBI Taxonomy" id="80878"/>
    <lineage>
        <taxon>Bacteria</taxon>
        <taxon>Pseudomonadati</taxon>
        <taxon>Pseudomonadota</taxon>
        <taxon>Betaproteobacteria</taxon>
        <taxon>Burkholderiales</taxon>
        <taxon>Comamonadaceae</taxon>
        <taxon>Acidovorax</taxon>
    </lineage>
</organism>